<dbReference type="OrthoDB" id="9814777at2"/>
<dbReference type="Proteomes" id="UP000077381">
    <property type="component" value="Unassembled WGS sequence"/>
</dbReference>
<organism evidence="1 2">
    <name type="scientific">Streptomyces jeddahensis</name>
    <dbReference type="NCBI Taxonomy" id="1716141"/>
    <lineage>
        <taxon>Bacteria</taxon>
        <taxon>Bacillati</taxon>
        <taxon>Actinomycetota</taxon>
        <taxon>Actinomycetes</taxon>
        <taxon>Kitasatosporales</taxon>
        <taxon>Streptomycetaceae</taxon>
        <taxon>Streptomyces</taxon>
    </lineage>
</organism>
<comment type="caution">
    <text evidence="1">The sequence shown here is derived from an EMBL/GenBank/DDBJ whole genome shotgun (WGS) entry which is preliminary data.</text>
</comment>
<dbReference type="Pfam" id="PF05721">
    <property type="entry name" value="PhyH"/>
    <property type="match status" value="1"/>
</dbReference>
<sequence>MAVFSLTPAEQALLPSPEEVRFYRDHGWYLSKRLFSDEEIEEVSRSNERFYEGHRDRTLPKKPPREEYWEPEHGDVLRHNDYICYENLTVRRILCKPLIAAVAGRLMGTEQVRLWTSTLIYKPPQPEEPTNVVPWHTDRHHWQMCTSDKLLTAFIPLHDCDEDSGTLSVIDSSHTWEDVDLPDSSALHFAQRDADELDDLLEATATRNGSRARAVPLAIEKGQVSFHHCRTYHGSGPNVSGRPRRVVTIRFQDQSNRWRPFRLSDGSLATHNIDELVRRTPEGHPDYADPDFCPVLYEDTPRTRRSP</sequence>
<dbReference type="SUPFAM" id="SSF51197">
    <property type="entry name" value="Clavaminate synthase-like"/>
    <property type="match status" value="1"/>
</dbReference>
<protein>
    <submittedName>
        <fullName evidence="1">Phytanoyl-CoA dioxygenase (PhyH)</fullName>
    </submittedName>
</protein>
<name>A0A177HQ23_9ACTN</name>
<evidence type="ECO:0000313" key="1">
    <source>
        <dbReference type="EMBL" id="OAH12993.1"/>
    </source>
</evidence>
<dbReference type="RefSeq" id="WP_067278752.1">
    <property type="nucleotide sequence ID" value="NZ_LOHS01000084.1"/>
</dbReference>
<dbReference type="PANTHER" id="PTHR20883:SF48">
    <property type="entry name" value="ECTOINE DIOXYGENASE"/>
    <property type="match status" value="1"/>
</dbReference>
<gene>
    <name evidence="1" type="ORF">STSP_36400</name>
</gene>
<proteinExistence type="predicted"/>
<evidence type="ECO:0000313" key="2">
    <source>
        <dbReference type="Proteomes" id="UP000077381"/>
    </source>
</evidence>
<dbReference type="EMBL" id="LOHS01000084">
    <property type="protein sequence ID" value="OAH12993.1"/>
    <property type="molecule type" value="Genomic_DNA"/>
</dbReference>
<dbReference type="AlphaFoldDB" id="A0A177HQ23"/>
<dbReference type="PATRIC" id="fig|1716141.3.peg.3819"/>
<keyword evidence="1" id="KW-0560">Oxidoreductase</keyword>
<dbReference type="InterPro" id="IPR008775">
    <property type="entry name" value="Phytyl_CoA_dOase-like"/>
</dbReference>
<keyword evidence="2" id="KW-1185">Reference proteome</keyword>
<dbReference type="Gene3D" id="2.60.120.620">
    <property type="entry name" value="q2cbj1_9rhob like domain"/>
    <property type="match status" value="1"/>
</dbReference>
<dbReference type="PANTHER" id="PTHR20883">
    <property type="entry name" value="PHYTANOYL-COA DIOXYGENASE DOMAIN CONTAINING 1"/>
    <property type="match status" value="1"/>
</dbReference>
<accession>A0A177HQ23</accession>
<dbReference type="STRING" id="1716141.STSP_36400"/>
<dbReference type="GO" id="GO:0016706">
    <property type="term" value="F:2-oxoglutarate-dependent dioxygenase activity"/>
    <property type="evidence" value="ECO:0007669"/>
    <property type="project" value="UniProtKB-ARBA"/>
</dbReference>
<reference evidence="1 2" key="1">
    <citation type="submission" date="2015-12" db="EMBL/GenBank/DDBJ databases">
        <title>Genome sequence of Streptomyces sp. G25.</title>
        <authorList>
            <person name="Poehlein A."/>
            <person name="Roettig A."/>
            <person name="Hiessl S."/>
            <person name="Hauschild P."/>
            <person name="Schauer J."/>
            <person name="Madkour M.H."/>
            <person name="Al-Ansari A.M."/>
            <person name="Almakishah N.H."/>
            <person name="Steinbuechel A."/>
            <person name="Daniel R."/>
        </authorList>
    </citation>
    <scope>NUCLEOTIDE SEQUENCE [LARGE SCALE GENOMIC DNA]</scope>
    <source>
        <strain evidence="2">G25(2015)</strain>
    </source>
</reference>
<dbReference type="GO" id="GO:0005506">
    <property type="term" value="F:iron ion binding"/>
    <property type="evidence" value="ECO:0007669"/>
    <property type="project" value="UniProtKB-ARBA"/>
</dbReference>
<keyword evidence="1" id="KW-0223">Dioxygenase</keyword>